<evidence type="ECO:0000256" key="5">
    <source>
        <dbReference type="SAM" id="MobiDB-lite"/>
    </source>
</evidence>
<feature type="region of interest" description="Disordered" evidence="5">
    <location>
        <begin position="297"/>
        <end position="485"/>
    </location>
</feature>
<feature type="compositionally biased region" description="Polar residues" evidence="5">
    <location>
        <begin position="446"/>
        <end position="455"/>
    </location>
</feature>
<feature type="compositionally biased region" description="Basic and acidic residues" evidence="5">
    <location>
        <begin position="242"/>
        <end position="278"/>
    </location>
</feature>
<feature type="region of interest" description="Disordered" evidence="5">
    <location>
        <begin position="241"/>
        <end position="278"/>
    </location>
</feature>
<evidence type="ECO:0000256" key="3">
    <source>
        <dbReference type="ARBA" id="ARBA00023038"/>
    </source>
</evidence>
<dbReference type="Gene3D" id="2.10.110.10">
    <property type="entry name" value="Cysteine Rich Protein"/>
    <property type="match status" value="1"/>
</dbReference>
<keyword evidence="3 4" id="KW-0440">LIM domain</keyword>
<dbReference type="SMART" id="SM00132">
    <property type="entry name" value="LIM"/>
    <property type="match status" value="1"/>
</dbReference>
<feature type="compositionally biased region" description="Low complexity" evidence="5">
    <location>
        <begin position="87"/>
        <end position="117"/>
    </location>
</feature>
<dbReference type="PROSITE" id="PS50023">
    <property type="entry name" value="LIM_DOMAIN_2"/>
    <property type="match status" value="1"/>
</dbReference>
<reference evidence="7 8" key="1">
    <citation type="submission" date="2024-05" db="EMBL/GenBank/DDBJ databases">
        <title>A high-quality chromosomal-level genome assembly of Topmouth culter (Culter alburnus).</title>
        <authorList>
            <person name="Zhao H."/>
        </authorList>
    </citation>
    <scope>NUCLEOTIDE SEQUENCE [LARGE SCALE GENOMIC DNA]</scope>
    <source>
        <strain evidence="7">CATC2023</strain>
        <tissue evidence="7">Muscle</tissue>
    </source>
</reference>
<evidence type="ECO:0000256" key="1">
    <source>
        <dbReference type="ARBA" id="ARBA00022723"/>
    </source>
</evidence>
<organism evidence="7 8">
    <name type="scientific">Culter alburnus</name>
    <name type="common">Topmouth culter</name>
    <dbReference type="NCBI Taxonomy" id="194366"/>
    <lineage>
        <taxon>Eukaryota</taxon>
        <taxon>Metazoa</taxon>
        <taxon>Chordata</taxon>
        <taxon>Craniata</taxon>
        <taxon>Vertebrata</taxon>
        <taxon>Euteleostomi</taxon>
        <taxon>Actinopterygii</taxon>
        <taxon>Neopterygii</taxon>
        <taxon>Teleostei</taxon>
        <taxon>Ostariophysi</taxon>
        <taxon>Cypriniformes</taxon>
        <taxon>Xenocyprididae</taxon>
        <taxon>Xenocypridinae</taxon>
        <taxon>Culter</taxon>
    </lineage>
</organism>
<feature type="compositionally biased region" description="Basic and acidic residues" evidence="5">
    <location>
        <begin position="302"/>
        <end position="343"/>
    </location>
</feature>
<evidence type="ECO:0000256" key="2">
    <source>
        <dbReference type="ARBA" id="ARBA00022833"/>
    </source>
</evidence>
<dbReference type="PANTHER" id="PTHR15468">
    <property type="entry name" value="ZNF185"/>
    <property type="match status" value="1"/>
</dbReference>
<feature type="region of interest" description="Disordered" evidence="5">
    <location>
        <begin position="78"/>
        <end position="117"/>
    </location>
</feature>
<dbReference type="AlphaFoldDB" id="A0AAW2APA1"/>
<keyword evidence="1 4" id="KW-0479">Metal-binding</keyword>
<feature type="compositionally biased region" description="Basic and acidic residues" evidence="5">
    <location>
        <begin position="350"/>
        <end position="367"/>
    </location>
</feature>
<dbReference type="Proteomes" id="UP001479290">
    <property type="component" value="Unassembled WGS sequence"/>
</dbReference>
<dbReference type="InterPro" id="IPR052621">
    <property type="entry name" value="Cell_Prolif/Cornif_Regul"/>
</dbReference>
<feature type="region of interest" description="Disordered" evidence="5">
    <location>
        <begin position="174"/>
        <end position="206"/>
    </location>
</feature>
<dbReference type="EMBL" id="JAWDJR010000005">
    <property type="protein sequence ID" value="KAK9974798.1"/>
    <property type="molecule type" value="Genomic_DNA"/>
</dbReference>
<proteinExistence type="predicted"/>
<feature type="compositionally biased region" description="Polar residues" evidence="5">
    <location>
        <begin position="464"/>
        <end position="473"/>
    </location>
</feature>
<evidence type="ECO:0000313" key="8">
    <source>
        <dbReference type="Proteomes" id="UP001479290"/>
    </source>
</evidence>
<protein>
    <recommendedName>
        <fullName evidence="6">LIM zinc-binding domain-containing protein</fullName>
    </recommendedName>
</protein>
<dbReference type="GO" id="GO:0046872">
    <property type="term" value="F:metal ion binding"/>
    <property type="evidence" value="ECO:0007669"/>
    <property type="project" value="UniProtKB-KW"/>
</dbReference>
<dbReference type="PANTHER" id="PTHR15468:SF2">
    <property type="entry name" value="ZINC FINGER PROTEIN 185"/>
    <property type="match status" value="1"/>
</dbReference>
<dbReference type="PROSITE" id="PS00478">
    <property type="entry name" value="LIM_DOMAIN_1"/>
    <property type="match status" value="1"/>
</dbReference>
<dbReference type="InterPro" id="IPR001781">
    <property type="entry name" value="Znf_LIM"/>
</dbReference>
<feature type="domain" description="LIM zinc-binding" evidence="6">
    <location>
        <begin position="505"/>
        <end position="569"/>
    </location>
</feature>
<evidence type="ECO:0000256" key="4">
    <source>
        <dbReference type="PROSITE-ProRule" id="PRU00125"/>
    </source>
</evidence>
<keyword evidence="2 4" id="KW-0862">Zinc</keyword>
<sequence>MCSSCSLTSFKSLTQTKLHRFPHTGLTEEEDLTMSSDVNRQAVFQATKVRTHLKKDGSWIHRYEEVLDTQSDVKCKPVKLVKPQNESSPESSRVSSSIMPCSQSGTASSSLDSSTTPQSSYVMSALKKFEPVSSTENTPVKSGSQMAKSPYPVLEDSKRAHVEGVVEKLTVKSVEEPPADSPVKDVAENPVVKPEEEPLKTPAGAPVKDVVKKPVVKPAEDQLKTPAGAPVKDVVKKPVVKPAEEPLKTPADSPKKDVVEKPIDKPANEALKTHADTPKMDLVEKPIIKLVEEPLKTPADSPVKDVVEKTLDKPGEEPLKTHADAPKNDLLEKPIVKLVEEPLKTPADSPVKDVVEKPIVKLEEEPLKTPADTPVKVTGKTTVDRVSTDQRQSSGALQEKTAQTLHENPSKPSGALTTEKKEDNPVEQLTTAHAPVVETPLKPRQAENQPTSNDGELSLISALKTPTTESSDGATKEPTEEPLVEAPAEHHRLNSEAGLNVKGKIMCSFCKLPLNGNVKISINIPDICCHPDCFKCNGCSSPLGDLSISMYHYCGKVLCERCFEQIFQL</sequence>
<keyword evidence="8" id="KW-1185">Reference proteome</keyword>
<evidence type="ECO:0000259" key="6">
    <source>
        <dbReference type="PROSITE" id="PS50023"/>
    </source>
</evidence>
<comment type="caution">
    <text evidence="7">The sequence shown here is derived from an EMBL/GenBank/DDBJ whole genome shotgun (WGS) entry which is preliminary data.</text>
</comment>
<name>A0AAW2APA1_CULAL</name>
<feature type="compositionally biased region" description="Polar residues" evidence="5">
    <location>
        <begin position="389"/>
        <end position="411"/>
    </location>
</feature>
<accession>A0AAW2APA1</accession>
<dbReference type="CDD" id="cd08368">
    <property type="entry name" value="LIM"/>
    <property type="match status" value="1"/>
</dbReference>
<feature type="compositionally biased region" description="Basic and acidic residues" evidence="5">
    <location>
        <begin position="182"/>
        <end position="199"/>
    </location>
</feature>
<gene>
    <name evidence="7" type="ORF">ABG768_022872</name>
</gene>
<evidence type="ECO:0000313" key="7">
    <source>
        <dbReference type="EMBL" id="KAK9974798.1"/>
    </source>
</evidence>